<protein>
    <submittedName>
        <fullName evidence="1">Uncharacterized protein</fullName>
    </submittedName>
</protein>
<reference evidence="1" key="1">
    <citation type="journal article" date="2007" name="PLoS ONE">
        <title>The first genome sequence of an elite grapevine cultivar (Pinot noir Vitis vinifera L.): coping with a highly heterozygous genome.</title>
        <authorList>
            <person name="Velasco R."/>
            <person name="Zharkikh A."/>
            <person name="Troggio M."/>
            <person name="Cartwright D.A."/>
            <person name="Cestaro A."/>
            <person name="Pruss D."/>
            <person name="Pindo M."/>
            <person name="FitzGerald L.M."/>
            <person name="Vezzulli S."/>
            <person name="Reid J."/>
            <person name="Malacarne G."/>
            <person name="Iliev D."/>
            <person name="Coppola G."/>
            <person name="Wardell B."/>
            <person name="Micheletti D."/>
            <person name="Macalma T."/>
            <person name="Facci M."/>
            <person name="Mitchell J.T."/>
            <person name="Perazzolli M."/>
            <person name="Eldredge G."/>
            <person name="Gatto P."/>
            <person name="Oyzerski R."/>
            <person name="Moretto M."/>
            <person name="Gutin N."/>
            <person name="Stefanini M."/>
            <person name="Chen Y."/>
            <person name="Segala C."/>
            <person name="Davenport C."/>
            <person name="Dematte L."/>
            <person name="Mraz A."/>
            <person name="Battilana J."/>
            <person name="Stormo K."/>
            <person name="Costa F."/>
            <person name="Tao Q."/>
            <person name="Si-Ammour A."/>
            <person name="Harkins T."/>
            <person name="Lackey A."/>
            <person name="Perbost C."/>
            <person name="Taillon B."/>
            <person name="Stella A."/>
            <person name="Solovyev V."/>
            <person name="Fawcett J.A."/>
            <person name="Sterck L."/>
            <person name="Vandepoele K."/>
            <person name="Grando S.M."/>
            <person name="Toppo S."/>
            <person name="Moser C."/>
            <person name="Lanchbury J."/>
            <person name="Bogden R."/>
            <person name="Skolnick M."/>
            <person name="Sgaramella V."/>
            <person name="Bhatnagar S.K."/>
            <person name="Fontana P."/>
            <person name="Gutin A."/>
            <person name="Van de Peer Y."/>
            <person name="Salamini F."/>
            <person name="Viola R."/>
        </authorList>
    </citation>
    <scope>NUCLEOTIDE SEQUENCE</scope>
</reference>
<accession>A5ADG2</accession>
<name>A5ADG2_VITVI</name>
<gene>
    <name evidence="1" type="ORF">VITISV_043766</name>
</gene>
<sequence>MDVSLESESLPNVGNSRKSYLQVTSQRIARGKLVHLNGRRSLALPSVGPGSQKSNASNGAQFGAEMKELQPLEAEHHKLKANFAALRNQPFAAKRHPLVISCELEKGRPRLKITLNGKCNSERYEPLQVASVINFVDYSLNQGASAGHESTETPIGHESAKGTKKMIDLYYFMKIVVGGSCEDDGSAVEVEMLGMDASISPVVGCSGGIVCSTRGGAYDGSVGSDGIGMVCSGVNRIPRSWIDKSPMLHGDRKNPWESLDAPYGVFLGALRRLEGDEDLSSLVFCHGYLREGSRRCTRGLGSDGGPLKGYSVLAPLSHQRRRGVFVVERQFRSRGAFSQPISQLQNEGVGLRNGTRVLRGGFAAAKPAAKWGYGYEIGIFKALGIS</sequence>
<evidence type="ECO:0000313" key="1">
    <source>
        <dbReference type="EMBL" id="CAN73307.1"/>
    </source>
</evidence>
<dbReference type="EMBL" id="AM423742">
    <property type="protein sequence ID" value="CAN73307.1"/>
    <property type="molecule type" value="Genomic_DNA"/>
</dbReference>
<proteinExistence type="predicted"/>
<organism evidence="1">
    <name type="scientific">Vitis vinifera</name>
    <name type="common">Grape</name>
    <dbReference type="NCBI Taxonomy" id="29760"/>
    <lineage>
        <taxon>Eukaryota</taxon>
        <taxon>Viridiplantae</taxon>
        <taxon>Streptophyta</taxon>
        <taxon>Embryophyta</taxon>
        <taxon>Tracheophyta</taxon>
        <taxon>Spermatophyta</taxon>
        <taxon>Magnoliopsida</taxon>
        <taxon>eudicotyledons</taxon>
        <taxon>Gunneridae</taxon>
        <taxon>Pentapetalae</taxon>
        <taxon>rosids</taxon>
        <taxon>Vitales</taxon>
        <taxon>Vitaceae</taxon>
        <taxon>Viteae</taxon>
        <taxon>Vitis</taxon>
    </lineage>
</organism>
<dbReference type="AlphaFoldDB" id="A5ADG2"/>